<reference evidence="3 4" key="1">
    <citation type="submission" date="2019-11" db="EMBL/GenBank/DDBJ databases">
        <title>Genome analysis of Rhizobacterium cereale a novel genus and species isolated from maize roots in North Spain.</title>
        <authorList>
            <person name="Menendez E."/>
            <person name="Flores-Felix J.D."/>
            <person name="Ramirez-Bahena M.-H."/>
            <person name="Igual J.M."/>
            <person name="Garcia-Fraile P."/>
            <person name="Peix A."/>
            <person name="Velazquez E."/>
        </authorList>
    </citation>
    <scope>NUCLEOTIDE SEQUENCE [LARGE SCALE GENOMIC DNA]</scope>
    <source>
        <strain evidence="3 4">RZME27</strain>
    </source>
</reference>
<proteinExistence type="predicted"/>
<dbReference type="InterPro" id="IPR025538">
    <property type="entry name" value="DUF4424"/>
</dbReference>
<sequence length="328" mass="35603">MVLALAICGATTTAALANDTTAELKTGGLAYVQTSDIAMEEEDLFLSRQEVRVDYLFRNLGQADIESVVAFPMPDIVGGSESDMAYGDAESDNFLGFSVVQDGKAITPQLQQRVTALGIDHTQALKEAGVPLLPYSEKTAAALQKLSPETKADWAAKGLLRIDGYAGGNDNPEVTPVWTLTSAYWWKTKFPAGKPVKVAHRYSPSVGGTVAMSFIQDGKPAYSYEDYARRYCIDADFMKTAAKLETAAAKSTGPHYTEQWLSYILTTGGNWAGPIKRFRLTIDKGNAKDFVSFCGKGVKKVGPTTFVMEAQDFTPEREMDVLFLVAGE</sequence>
<dbReference type="Proteomes" id="UP000435138">
    <property type="component" value="Unassembled WGS sequence"/>
</dbReference>
<dbReference type="Pfam" id="PF14415">
    <property type="entry name" value="DUF4424"/>
    <property type="match status" value="1"/>
</dbReference>
<evidence type="ECO:0000313" key="3">
    <source>
        <dbReference type="EMBL" id="MQY47604.1"/>
    </source>
</evidence>
<keyword evidence="1" id="KW-0732">Signal</keyword>
<evidence type="ECO:0000313" key="4">
    <source>
        <dbReference type="Proteomes" id="UP000435138"/>
    </source>
</evidence>
<protein>
    <submittedName>
        <fullName evidence="3">DUF4424 domain-containing protein</fullName>
    </submittedName>
</protein>
<evidence type="ECO:0000259" key="2">
    <source>
        <dbReference type="Pfam" id="PF14415"/>
    </source>
</evidence>
<feature type="signal peptide" evidence="1">
    <location>
        <begin position="1"/>
        <end position="17"/>
    </location>
</feature>
<dbReference type="EMBL" id="WIXI01000045">
    <property type="protein sequence ID" value="MQY47604.1"/>
    <property type="molecule type" value="Genomic_DNA"/>
</dbReference>
<dbReference type="Gene3D" id="2.60.40.3680">
    <property type="match status" value="1"/>
</dbReference>
<dbReference type="AlphaFoldDB" id="A0A6A8AA73"/>
<evidence type="ECO:0000256" key="1">
    <source>
        <dbReference type="SAM" id="SignalP"/>
    </source>
</evidence>
<comment type="caution">
    <text evidence="3">The sequence shown here is derived from an EMBL/GenBank/DDBJ whole genome shotgun (WGS) entry which is preliminary data.</text>
</comment>
<keyword evidence="4" id="KW-1185">Reference proteome</keyword>
<accession>A0A6A8AA73</accession>
<feature type="chain" id="PRO_5025433261" evidence="1">
    <location>
        <begin position="18"/>
        <end position="328"/>
    </location>
</feature>
<organism evidence="3 4">
    <name type="scientific">Endobacterium cereale</name>
    <dbReference type="NCBI Taxonomy" id="2663029"/>
    <lineage>
        <taxon>Bacteria</taxon>
        <taxon>Pseudomonadati</taxon>
        <taxon>Pseudomonadota</taxon>
        <taxon>Alphaproteobacteria</taxon>
        <taxon>Hyphomicrobiales</taxon>
        <taxon>Rhizobiaceae</taxon>
        <taxon>Endobacterium</taxon>
    </lineage>
</organism>
<feature type="domain" description="DUF4424" evidence="2">
    <location>
        <begin position="17"/>
        <end position="322"/>
    </location>
</feature>
<name>A0A6A8AA73_9HYPH</name>
<gene>
    <name evidence="3" type="ORF">GAO09_16335</name>
</gene>